<evidence type="ECO:0000313" key="2">
    <source>
        <dbReference type="Proteomes" id="UP000188268"/>
    </source>
</evidence>
<proteinExistence type="predicted"/>
<comment type="caution">
    <text evidence="1">The sequence shown here is derived from an EMBL/GenBank/DDBJ whole genome shotgun (WGS) entry which is preliminary data.</text>
</comment>
<organism evidence="1 2">
    <name type="scientific">Corchorus capsularis</name>
    <name type="common">Jute</name>
    <dbReference type="NCBI Taxonomy" id="210143"/>
    <lineage>
        <taxon>Eukaryota</taxon>
        <taxon>Viridiplantae</taxon>
        <taxon>Streptophyta</taxon>
        <taxon>Embryophyta</taxon>
        <taxon>Tracheophyta</taxon>
        <taxon>Spermatophyta</taxon>
        <taxon>Magnoliopsida</taxon>
        <taxon>eudicotyledons</taxon>
        <taxon>Gunneridae</taxon>
        <taxon>Pentapetalae</taxon>
        <taxon>rosids</taxon>
        <taxon>malvids</taxon>
        <taxon>Malvales</taxon>
        <taxon>Malvaceae</taxon>
        <taxon>Grewioideae</taxon>
        <taxon>Apeibeae</taxon>
        <taxon>Corchorus</taxon>
    </lineage>
</organism>
<dbReference type="AlphaFoldDB" id="A0A1R3IR79"/>
<keyword evidence="2" id="KW-1185">Reference proteome</keyword>
<dbReference type="Gramene" id="OMO85077">
    <property type="protein sequence ID" value="OMO85077"/>
    <property type="gene ID" value="CCACVL1_10421"/>
</dbReference>
<sequence length="46" mass="5259">MALCYMTPTDIQVKEEGKDVIKKGTIIATMPEMMRTIRKELSIESK</sequence>
<dbReference type="EMBL" id="AWWV01009646">
    <property type="protein sequence ID" value="OMO85077.1"/>
    <property type="molecule type" value="Genomic_DNA"/>
</dbReference>
<accession>A0A1R3IR79</accession>
<gene>
    <name evidence="1" type="ORF">CCACVL1_10421</name>
</gene>
<dbReference type="Proteomes" id="UP000188268">
    <property type="component" value="Unassembled WGS sequence"/>
</dbReference>
<reference evidence="1 2" key="1">
    <citation type="submission" date="2013-09" db="EMBL/GenBank/DDBJ databases">
        <title>Corchorus capsularis genome sequencing.</title>
        <authorList>
            <person name="Alam M."/>
            <person name="Haque M.S."/>
            <person name="Islam M.S."/>
            <person name="Emdad E.M."/>
            <person name="Islam M.M."/>
            <person name="Ahmed B."/>
            <person name="Halim A."/>
            <person name="Hossen Q.M.M."/>
            <person name="Hossain M.Z."/>
            <person name="Ahmed R."/>
            <person name="Khan M.M."/>
            <person name="Islam R."/>
            <person name="Rashid M.M."/>
            <person name="Khan S.A."/>
            <person name="Rahman M.S."/>
            <person name="Alam M."/>
        </authorList>
    </citation>
    <scope>NUCLEOTIDE SEQUENCE [LARGE SCALE GENOMIC DNA]</scope>
    <source>
        <strain evidence="2">cv. CVL-1</strain>
        <tissue evidence="1">Whole seedling</tissue>
    </source>
</reference>
<evidence type="ECO:0000313" key="1">
    <source>
        <dbReference type="EMBL" id="OMO85077.1"/>
    </source>
</evidence>
<protein>
    <submittedName>
        <fullName evidence="1">Uncharacterized protein</fullName>
    </submittedName>
</protein>
<name>A0A1R3IR79_COCAP</name>